<dbReference type="PANTHER" id="PTHR31635">
    <property type="entry name" value="REVERSE TRANSCRIPTASE DOMAIN-CONTAINING PROTEIN-RELATED"/>
    <property type="match status" value="1"/>
</dbReference>
<dbReference type="OMA" id="CIMEPLA"/>
<dbReference type="Ensembl" id="ENSCPRT00005026055.1">
    <property type="protein sequence ID" value="ENSCPRP00005022273.1"/>
    <property type="gene ID" value="ENSCPRG00005015537.1"/>
</dbReference>
<evidence type="ECO:0000313" key="2">
    <source>
        <dbReference type="Proteomes" id="UP000594220"/>
    </source>
</evidence>
<proteinExistence type="predicted"/>
<reference evidence="1" key="1">
    <citation type="submission" date="2025-08" db="UniProtKB">
        <authorList>
            <consortium name="Ensembl"/>
        </authorList>
    </citation>
    <scope>IDENTIFICATION</scope>
</reference>
<organism evidence="1 2">
    <name type="scientific">Crocodylus porosus</name>
    <name type="common">Saltwater crocodile</name>
    <name type="synonym">Estuarine crocodile</name>
    <dbReference type="NCBI Taxonomy" id="8502"/>
    <lineage>
        <taxon>Eukaryota</taxon>
        <taxon>Metazoa</taxon>
        <taxon>Chordata</taxon>
        <taxon>Craniata</taxon>
        <taxon>Vertebrata</taxon>
        <taxon>Euteleostomi</taxon>
        <taxon>Archelosauria</taxon>
        <taxon>Archosauria</taxon>
        <taxon>Crocodylia</taxon>
        <taxon>Longirostres</taxon>
        <taxon>Crocodylidae</taxon>
        <taxon>Crocodylus</taxon>
    </lineage>
</organism>
<dbReference type="AlphaFoldDB" id="A0A7M4FAT3"/>
<dbReference type="Proteomes" id="UP000594220">
    <property type="component" value="Unplaced"/>
</dbReference>
<sequence>MKVIGWVKVLYSKAGSQVLVNGYLSKAFPIQTGVRQGCPLSHYLFVCIMEPLAWRIYDDKLISDVKIPG</sequence>
<name>A0A7M4FAT3_CROPO</name>
<protein>
    <recommendedName>
        <fullName evidence="3">Reverse transcriptase domain-containing protein</fullName>
    </recommendedName>
</protein>
<dbReference type="PANTHER" id="PTHR31635:SF196">
    <property type="entry name" value="REVERSE TRANSCRIPTASE DOMAIN-CONTAINING PROTEIN-RELATED"/>
    <property type="match status" value="1"/>
</dbReference>
<accession>A0A7M4FAT3</accession>
<evidence type="ECO:0000313" key="1">
    <source>
        <dbReference type="Ensembl" id="ENSCPRP00005022273.1"/>
    </source>
</evidence>
<reference evidence="1" key="2">
    <citation type="submission" date="2025-09" db="UniProtKB">
        <authorList>
            <consortium name="Ensembl"/>
        </authorList>
    </citation>
    <scope>IDENTIFICATION</scope>
</reference>
<keyword evidence="2" id="KW-1185">Reference proteome</keyword>
<dbReference type="GeneTree" id="ENSGT00960000191046"/>
<evidence type="ECO:0008006" key="3">
    <source>
        <dbReference type="Google" id="ProtNLM"/>
    </source>
</evidence>